<sequence length="289" mass="29835">MTTQLVTDTTACLPADLAEEAGVTVVPLHVTVSGRGTVRARETSPGEVADILARGKERVSTSRPSPGEFVEAYRDLAGRTGCEEIVSVHLSAAVSGTVEAAESAREELSGELAVEVVDSRVLGMGMGYAVCAGARAAAGGAPAARVADLVRRHAAASSTWFYVDTLEHLRRGGRIGRAAALVGSALAIKPLLTLRDGEVHPSDRVRTRAKALARLVDHVAAAVDEARGDGLAVRVAVHQLAAEEAAEQLAATLQERTGVVADLTELDPVVSVHTGPGTLGVAVAPQPQE</sequence>
<dbReference type="Gene3D" id="3.40.50.10170">
    <property type="match status" value="1"/>
</dbReference>
<dbReference type="PANTHER" id="PTHR33434">
    <property type="entry name" value="DEGV DOMAIN-CONTAINING PROTEIN DR_1986-RELATED"/>
    <property type="match status" value="1"/>
</dbReference>
<dbReference type="Gene3D" id="3.30.1180.10">
    <property type="match status" value="1"/>
</dbReference>
<dbReference type="InterPro" id="IPR003797">
    <property type="entry name" value="DegV"/>
</dbReference>
<protein>
    <submittedName>
        <fullName evidence="2">DegV family protein</fullName>
    </submittedName>
</protein>
<organism evidence="2 3">
    <name type="scientific">Ornithinimicrobium avium</name>
    <dbReference type="NCBI Taxonomy" id="2283195"/>
    <lineage>
        <taxon>Bacteria</taxon>
        <taxon>Bacillati</taxon>
        <taxon>Actinomycetota</taxon>
        <taxon>Actinomycetes</taxon>
        <taxon>Micrococcales</taxon>
        <taxon>Ornithinimicrobiaceae</taxon>
        <taxon>Ornithinimicrobium</taxon>
    </lineage>
</organism>
<dbReference type="Proteomes" id="UP000253790">
    <property type="component" value="Chromosome"/>
</dbReference>
<proteinExistence type="predicted"/>
<dbReference type="Pfam" id="PF02645">
    <property type="entry name" value="DegV"/>
    <property type="match status" value="1"/>
</dbReference>
<dbReference type="AlphaFoldDB" id="A0A345NL77"/>
<evidence type="ECO:0000313" key="3">
    <source>
        <dbReference type="Proteomes" id="UP000253790"/>
    </source>
</evidence>
<keyword evidence="1" id="KW-0446">Lipid-binding</keyword>
<keyword evidence="3" id="KW-1185">Reference proteome</keyword>
<evidence type="ECO:0000256" key="1">
    <source>
        <dbReference type="ARBA" id="ARBA00023121"/>
    </source>
</evidence>
<dbReference type="PROSITE" id="PS51482">
    <property type="entry name" value="DEGV"/>
    <property type="match status" value="1"/>
</dbReference>
<dbReference type="GO" id="GO:0008289">
    <property type="term" value="F:lipid binding"/>
    <property type="evidence" value="ECO:0007669"/>
    <property type="project" value="UniProtKB-KW"/>
</dbReference>
<dbReference type="InterPro" id="IPR043168">
    <property type="entry name" value="DegV_C"/>
</dbReference>
<gene>
    <name evidence="2" type="ORF">DV701_06280</name>
</gene>
<dbReference type="OrthoDB" id="9760324at2"/>
<dbReference type="EMBL" id="CP031229">
    <property type="protein sequence ID" value="AXH95785.1"/>
    <property type="molecule type" value="Genomic_DNA"/>
</dbReference>
<reference evidence="2 3" key="1">
    <citation type="submission" date="2018-07" db="EMBL/GenBank/DDBJ databases">
        <title>Complete genome sequencing of Ornithinimicrobium sp. AMA3305.</title>
        <authorList>
            <person name="Bae J.-W."/>
        </authorList>
    </citation>
    <scope>NUCLEOTIDE SEQUENCE [LARGE SCALE GENOMIC DNA]</scope>
    <source>
        <strain evidence="2 3">AMA3305</strain>
    </source>
</reference>
<dbReference type="NCBIfam" id="TIGR00762">
    <property type="entry name" value="DegV"/>
    <property type="match status" value="1"/>
</dbReference>
<evidence type="ECO:0000313" key="2">
    <source>
        <dbReference type="EMBL" id="AXH95785.1"/>
    </source>
</evidence>
<dbReference type="KEGG" id="orn:DV701_06280"/>
<dbReference type="PANTHER" id="PTHR33434:SF2">
    <property type="entry name" value="FATTY ACID-BINDING PROTEIN TM_1468"/>
    <property type="match status" value="1"/>
</dbReference>
<name>A0A345NL77_9MICO</name>
<dbReference type="SUPFAM" id="SSF82549">
    <property type="entry name" value="DAK1/DegV-like"/>
    <property type="match status" value="1"/>
</dbReference>
<dbReference type="RefSeq" id="WP_114927550.1">
    <property type="nucleotide sequence ID" value="NZ_CP031229.1"/>
</dbReference>
<accession>A0A345NL77</accession>
<dbReference type="InterPro" id="IPR050270">
    <property type="entry name" value="DegV_domain_contain"/>
</dbReference>